<keyword evidence="2" id="KW-1185">Reference proteome</keyword>
<dbReference type="HOGENOM" id="CLU_080978_0_0_9"/>
<evidence type="ECO:0000313" key="2">
    <source>
        <dbReference type="Proteomes" id="UP000006094"/>
    </source>
</evidence>
<dbReference type="PANTHER" id="PTHR41260:SF1">
    <property type="entry name" value="PROTEIN ECSC"/>
    <property type="match status" value="1"/>
</dbReference>
<accession>K0AZJ3</accession>
<evidence type="ECO:0000313" key="1">
    <source>
        <dbReference type="EMBL" id="AFS78135.1"/>
    </source>
</evidence>
<reference evidence="1 2" key="1">
    <citation type="journal article" date="2012" name="PLoS ONE">
        <title>The purine-utilizing bacterium Clostridium acidurici 9a: a genome-guided metabolic reconsideration.</title>
        <authorList>
            <person name="Hartwich K."/>
            <person name="Poehlein A."/>
            <person name="Daniel R."/>
        </authorList>
    </citation>
    <scope>NUCLEOTIDE SEQUENCE [LARGE SCALE GENOMIC DNA]</scope>
    <source>
        <strain evidence="2">ATCC 7906 / DSM 604 / BCRC 14475 / CIP 104303 / KCTC 5404 / NCIMB 10678 / 9a</strain>
    </source>
</reference>
<evidence type="ECO:0008006" key="3">
    <source>
        <dbReference type="Google" id="ProtNLM"/>
    </source>
</evidence>
<dbReference type="Proteomes" id="UP000006094">
    <property type="component" value="Chromosome"/>
</dbReference>
<dbReference type="KEGG" id="cad:Curi_c11210"/>
<dbReference type="EMBL" id="CP003326">
    <property type="protein sequence ID" value="AFS78135.1"/>
    <property type="molecule type" value="Genomic_DNA"/>
</dbReference>
<dbReference type="STRING" id="1128398.Curi_c11210"/>
<organism evidence="1 2">
    <name type="scientific">Gottschalkia acidurici (strain ATCC 7906 / DSM 604 / BCRC 14475 / CIP 104303 / KCTC 5404 / NCIMB 10678 / 9a)</name>
    <name type="common">Clostridium acidurici</name>
    <dbReference type="NCBI Taxonomy" id="1128398"/>
    <lineage>
        <taxon>Bacteria</taxon>
        <taxon>Bacillati</taxon>
        <taxon>Bacillota</taxon>
        <taxon>Tissierellia</taxon>
        <taxon>Tissierellales</taxon>
        <taxon>Gottschalkiaceae</taxon>
        <taxon>Gottschalkia</taxon>
    </lineage>
</organism>
<proteinExistence type="predicted"/>
<dbReference type="RefSeq" id="WP_014967272.1">
    <property type="nucleotide sequence ID" value="NC_018664.1"/>
</dbReference>
<protein>
    <recommendedName>
        <fullName evidence="3">EcsC family protein</fullName>
    </recommendedName>
</protein>
<dbReference type="PANTHER" id="PTHR41260">
    <property type="entry name" value="PROTEIN ECSC"/>
    <property type="match status" value="1"/>
</dbReference>
<name>K0AZJ3_GOTA9</name>
<dbReference type="AlphaFoldDB" id="K0AZJ3"/>
<dbReference type="InterPro" id="IPR024787">
    <property type="entry name" value="EcsC"/>
</dbReference>
<dbReference type="eggNOG" id="ENOG502Z89E">
    <property type="taxonomic scope" value="Bacteria"/>
</dbReference>
<dbReference type="Pfam" id="PF12787">
    <property type="entry name" value="EcsC"/>
    <property type="match status" value="1"/>
</dbReference>
<dbReference type="PATRIC" id="fig|1128398.3.peg.1128"/>
<gene>
    <name evidence="1" type="ordered locus">Curi_c11210</name>
</gene>
<dbReference type="OrthoDB" id="1705901at2"/>
<sequence>MIEYEKQAIYELRKWQKEMSRKPSIMNRLAKGIQTKGNNLIPEKVHIVITETIKNMIKAVLVGSKYITKEPLKIASLEEREKLVNEKLSFYKKTASVSGAGTGAGGILLGLADFPILLSLKMKFLFDVASIYGFDVKDYKERIYIIHIFELAFSSQKKRVEVYSQMLDWDNYSKNFPEDINLFDWREFQQEYRDYIDLAKMLQLLPGIGSVVGAYANYQLMDKLGEIAINSYRLRIFNEYK</sequence>